<dbReference type="VEuPathDB" id="MicrosporidiaDB:TUBRATIS_28410"/>
<keyword evidence="3" id="KW-1185">Reference proteome</keyword>
<evidence type="ECO:0000313" key="2">
    <source>
        <dbReference type="EMBL" id="RVD90728.1"/>
    </source>
</evidence>
<evidence type="ECO:0000313" key="3">
    <source>
        <dbReference type="Proteomes" id="UP000282876"/>
    </source>
</evidence>
<comment type="caution">
    <text evidence="2">The sequence shown here is derived from an EMBL/GenBank/DDBJ whole genome shotgun (WGS) entry which is preliminary data.</text>
</comment>
<accession>A0A437AI16</accession>
<evidence type="ECO:0000256" key="1">
    <source>
        <dbReference type="SAM" id="Phobius"/>
    </source>
</evidence>
<dbReference type="Proteomes" id="UP000282876">
    <property type="component" value="Unassembled WGS sequence"/>
</dbReference>
<keyword evidence="1" id="KW-1133">Transmembrane helix</keyword>
<feature type="transmembrane region" description="Helical" evidence="1">
    <location>
        <begin position="33"/>
        <end position="53"/>
    </location>
</feature>
<feature type="transmembrane region" description="Helical" evidence="1">
    <location>
        <begin position="107"/>
        <end position="131"/>
    </location>
</feature>
<dbReference type="EMBL" id="RCSS01000795">
    <property type="protein sequence ID" value="RVD90728.1"/>
    <property type="molecule type" value="Genomic_DNA"/>
</dbReference>
<name>A0A437AI16_9MICR</name>
<feature type="transmembrane region" description="Helical" evidence="1">
    <location>
        <begin position="65"/>
        <end position="87"/>
    </location>
</feature>
<organism evidence="2 3">
    <name type="scientific">Tubulinosema ratisbonensis</name>
    <dbReference type="NCBI Taxonomy" id="291195"/>
    <lineage>
        <taxon>Eukaryota</taxon>
        <taxon>Fungi</taxon>
        <taxon>Fungi incertae sedis</taxon>
        <taxon>Microsporidia</taxon>
        <taxon>Tubulinosematoidea</taxon>
        <taxon>Tubulinosematidae</taxon>
        <taxon>Tubulinosema</taxon>
    </lineage>
</organism>
<reference evidence="2 3" key="1">
    <citation type="submission" date="2018-10" db="EMBL/GenBank/DDBJ databases">
        <title>Draft genome sequence of the microsporidian Tubulinosema ratisbonensis.</title>
        <authorList>
            <person name="Polonais V."/>
            <person name="Peyretaillade E."/>
            <person name="Niehus S."/>
            <person name="Wawrzyniak I."/>
            <person name="Franchet A."/>
            <person name="Gaspin C."/>
            <person name="Reichstadt M."/>
            <person name="Belser C."/>
            <person name="Labadie K."/>
            <person name="Delbac F."/>
            <person name="Ferrandon D."/>
        </authorList>
    </citation>
    <scope>NUCLEOTIDE SEQUENCE [LARGE SCALE GENOMIC DNA]</scope>
    <source>
        <strain evidence="2 3">Franzen</strain>
    </source>
</reference>
<gene>
    <name evidence="2" type="ORF">TUBRATIS_28410</name>
</gene>
<dbReference type="AlphaFoldDB" id="A0A437AI16"/>
<proteinExistence type="predicted"/>
<keyword evidence="1" id="KW-0812">Transmembrane</keyword>
<keyword evidence="1" id="KW-0472">Membrane</keyword>
<sequence>MKVYNKRNEGKFLKKIYRDDTFRSKQKKKGNVLIIYIAMLDSFFEMFLLLFLSNKILHICAFWKIAIFYLPALLSIYSLQFLLLKFIKYEVLTIFDLQFILTEFFDLFHLSLNIFLLFSDLIWVSILYYGYNIDKEIKIISRKIHISYFISYF</sequence>
<protein>
    <submittedName>
        <fullName evidence="2">Uncharacterized protein</fullName>
    </submittedName>
</protein>